<name>A0A0A9CBL5_ARUDO</name>
<proteinExistence type="predicted"/>
<sequence length="47" mass="5599">MSTCRRTACFGHILYPSSHDDSVCYHICYLETRIGWTPMLVWSMHHR</sequence>
<accession>A0A0A9CBL5</accession>
<evidence type="ECO:0000313" key="1">
    <source>
        <dbReference type="EMBL" id="JAD68902.1"/>
    </source>
</evidence>
<reference evidence="1" key="1">
    <citation type="submission" date="2014-09" db="EMBL/GenBank/DDBJ databases">
        <authorList>
            <person name="Magalhaes I.L.F."/>
            <person name="Oliveira U."/>
            <person name="Santos F.R."/>
            <person name="Vidigal T.H.D.A."/>
            <person name="Brescovit A.D."/>
            <person name="Santos A.J."/>
        </authorList>
    </citation>
    <scope>NUCLEOTIDE SEQUENCE</scope>
    <source>
        <tissue evidence="1">Shoot tissue taken approximately 20 cm above the soil surface</tissue>
    </source>
</reference>
<dbReference type="AlphaFoldDB" id="A0A0A9CBL5"/>
<protein>
    <submittedName>
        <fullName evidence="1">Uncharacterized protein</fullName>
    </submittedName>
</protein>
<organism evidence="1">
    <name type="scientific">Arundo donax</name>
    <name type="common">Giant reed</name>
    <name type="synonym">Donax arundinaceus</name>
    <dbReference type="NCBI Taxonomy" id="35708"/>
    <lineage>
        <taxon>Eukaryota</taxon>
        <taxon>Viridiplantae</taxon>
        <taxon>Streptophyta</taxon>
        <taxon>Embryophyta</taxon>
        <taxon>Tracheophyta</taxon>
        <taxon>Spermatophyta</taxon>
        <taxon>Magnoliopsida</taxon>
        <taxon>Liliopsida</taxon>
        <taxon>Poales</taxon>
        <taxon>Poaceae</taxon>
        <taxon>PACMAD clade</taxon>
        <taxon>Arundinoideae</taxon>
        <taxon>Arundineae</taxon>
        <taxon>Arundo</taxon>
    </lineage>
</organism>
<reference evidence="1" key="2">
    <citation type="journal article" date="2015" name="Data Brief">
        <title>Shoot transcriptome of the giant reed, Arundo donax.</title>
        <authorList>
            <person name="Barrero R.A."/>
            <person name="Guerrero F.D."/>
            <person name="Moolhuijzen P."/>
            <person name="Goolsby J.A."/>
            <person name="Tidwell J."/>
            <person name="Bellgard S.E."/>
            <person name="Bellgard M.I."/>
        </authorList>
    </citation>
    <scope>NUCLEOTIDE SEQUENCE</scope>
    <source>
        <tissue evidence="1">Shoot tissue taken approximately 20 cm above the soil surface</tissue>
    </source>
</reference>
<dbReference type="EMBL" id="GBRH01228993">
    <property type="protein sequence ID" value="JAD68902.1"/>
    <property type="molecule type" value="Transcribed_RNA"/>
</dbReference>